<sequence>MDNVNTLSFADALLISPLSTPSVTSLSQLCHTKYKNVMIMIIILMYVLSECTIRAPKTT</sequence>
<name>A0A090RQB5_9VIBR</name>
<feature type="transmembrane region" description="Helical" evidence="1">
    <location>
        <begin position="34"/>
        <end position="53"/>
    </location>
</feature>
<dbReference type="AlphaFoldDB" id="A0A090RQB5"/>
<keyword evidence="1" id="KW-1133">Transmembrane helix</keyword>
<proteinExistence type="predicted"/>
<keyword evidence="1" id="KW-0472">Membrane</keyword>
<gene>
    <name evidence="2" type="ORF">JCM19235_6143</name>
</gene>
<keyword evidence="1" id="KW-0812">Transmembrane</keyword>
<dbReference type="EMBL" id="BBMR01000002">
    <property type="protein sequence ID" value="GAL17590.1"/>
    <property type="molecule type" value="Genomic_DNA"/>
</dbReference>
<dbReference type="STRING" id="990268.JCM19235_6143"/>
<keyword evidence="3" id="KW-1185">Reference proteome</keyword>
<evidence type="ECO:0000313" key="2">
    <source>
        <dbReference type="EMBL" id="GAL17590.1"/>
    </source>
</evidence>
<reference evidence="2 3" key="2">
    <citation type="submission" date="2014-09" db="EMBL/GenBank/DDBJ databases">
        <authorList>
            <consortium name="NBRP consortium"/>
            <person name="Sawabe T."/>
            <person name="Meirelles P."/>
            <person name="Nakanishi M."/>
            <person name="Sayaka M."/>
            <person name="Hattori M."/>
            <person name="Ohkuma M."/>
        </authorList>
    </citation>
    <scope>NUCLEOTIDE SEQUENCE [LARGE SCALE GENOMIC DNA]</scope>
    <source>
        <strain evidence="3">JCM19235</strain>
    </source>
</reference>
<accession>A0A090RQB5</accession>
<comment type="caution">
    <text evidence="2">The sequence shown here is derived from an EMBL/GenBank/DDBJ whole genome shotgun (WGS) entry which is preliminary data.</text>
</comment>
<reference evidence="2 3" key="1">
    <citation type="submission" date="2014-09" db="EMBL/GenBank/DDBJ databases">
        <title>Vibrio maritimus JCM 19235. (C45) whole genome shotgun sequence.</title>
        <authorList>
            <person name="Sawabe T."/>
            <person name="Meirelles P."/>
            <person name="Nakanishi M."/>
            <person name="Sayaka M."/>
            <person name="Hattori M."/>
            <person name="Ohkuma M."/>
        </authorList>
    </citation>
    <scope>NUCLEOTIDE SEQUENCE [LARGE SCALE GENOMIC DNA]</scope>
    <source>
        <strain evidence="3">JCM19235</strain>
    </source>
</reference>
<organism evidence="2 3">
    <name type="scientific">Vibrio maritimus</name>
    <dbReference type="NCBI Taxonomy" id="990268"/>
    <lineage>
        <taxon>Bacteria</taxon>
        <taxon>Pseudomonadati</taxon>
        <taxon>Pseudomonadota</taxon>
        <taxon>Gammaproteobacteria</taxon>
        <taxon>Vibrionales</taxon>
        <taxon>Vibrionaceae</taxon>
        <taxon>Vibrio</taxon>
    </lineage>
</organism>
<evidence type="ECO:0000256" key="1">
    <source>
        <dbReference type="SAM" id="Phobius"/>
    </source>
</evidence>
<evidence type="ECO:0000313" key="3">
    <source>
        <dbReference type="Proteomes" id="UP000029228"/>
    </source>
</evidence>
<dbReference type="Proteomes" id="UP000029228">
    <property type="component" value="Unassembled WGS sequence"/>
</dbReference>
<protein>
    <submittedName>
        <fullName evidence="2">Uncharacterized protein</fullName>
    </submittedName>
</protein>